<dbReference type="AlphaFoldDB" id="A0A7J8ZLN6"/>
<organism evidence="1 2">
    <name type="scientific">Gossypium laxum</name>
    <dbReference type="NCBI Taxonomy" id="34288"/>
    <lineage>
        <taxon>Eukaryota</taxon>
        <taxon>Viridiplantae</taxon>
        <taxon>Streptophyta</taxon>
        <taxon>Embryophyta</taxon>
        <taxon>Tracheophyta</taxon>
        <taxon>Spermatophyta</taxon>
        <taxon>Magnoliopsida</taxon>
        <taxon>eudicotyledons</taxon>
        <taxon>Gunneridae</taxon>
        <taxon>Pentapetalae</taxon>
        <taxon>rosids</taxon>
        <taxon>malvids</taxon>
        <taxon>Malvales</taxon>
        <taxon>Malvaceae</taxon>
        <taxon>Malvoideae</taxon>
        <taxon>Gossypium</taxon>
    </lineage>
</organism>
<gene>
    <name evidence="1" type="ORF">Golax_011619</name>
</gene>
<dbReference type="Proteomes" id="UP000593574">
    <property type="component" value="Unassembled WGS sequence"/>
</dbReference>
<keyword evidence="2" id="KW-1185">Reference proteome</keyword>
<comment type="caution">
    <text evidence="1">The sequence shown here is derived from an EMBL/GenBank/DDBJ whole genome shotgun (WGS) entry which is preliminary data.</text>
</comment>
<name>A0A7J8ZLN6_9ROSI</name>
<reference evidence="1 2" key="1">
    <citation type="journal article" date="2019" name="Genome Biol. Evol.">
        <title>Insights into the evolution of the New World diploid cottons (Gossypium, subgenus Houzingenia) based on genome sequencing.</title>
        <authorList>
            <person name="Grover C.E."/>
            <person name="Arick M.A. 2nd"/>
            <person name="Thrash A."/>
            <person name="Conover J.L."/>
            <person name="Sanders W.S."/>
            <person name="Peterson D.G."/>
            <person name="Frelichowski J.E."/>
            <person name="Scheffler J.A."/>
            <person name="Scheffler B.E."/>
            <person name="Wendel J.F."/>
        </authorList>
    </citation>
    <scope>NUCLEOTIDE SEQUENCE [LARGE SCALE GENOMIC DNA]</scope>
    <source>
        <strain evidence="1">4</strain>
        <tissue evidence="1">Leaf</tissue>
    </source>
</reference>
<protein>
    <recommendedName>
        <fullName evidence="3">Zinc knuckle CX2CX4HX4C domain-containing protein</fullName>
    </recommendedName>
</protein>
<evidence type="ECO:0000313" key="1">
    <source>
        <dbReference type="EMBL" id="MBA0712520.1"/>
    </source>
</evidence>
<dbReference type="EMBL" id="JABEZV010000006">
    <property type="protein sequence ID" value="MBA0712520.1"/>
    <property type="molecule type" value="Genomic_DNA"/>
</dbReference>
<evidence type="ECO:0000313" key="2">
    <source>
        <dbReference type="Proteomes" id="UP000593574"/>
    </source>
</evidence>
<sequence>MVVCVDLRKPLLSKIKINERRQRIEYESLPNVCFGLYGHSVDACPKDQTAEPMEENNMSAPTVKNKIYSREWRRSVGGSRFNVLSKIHEGNDIVELIVEKERTTEEDKGKENRGGLG</sequence>
<evidence type="ECO:0008006" key="3">
    <source>
        <dbReference type="Google" id="ProtNLM"/>
    </source>
</evidence>
<proteinExistence type="predicted"/>
<accession>A0A7J8ZLN6</accession>